<evidence type="ECO:0000313" key="6">
    <source>
        <dbReference type="Proteomes" id="UP000230069"/>
    </source>
</evidence>
<dbReference type="EC" id="5.6.2.3" evidence="1"/>
<evidence type="ECO:0000259" key="2">
    <source>
        <dbReference type="Pfam" id="PF05970"/>
    </source>
</evidence>
<dbReference type="GO" id="GO:0043139">
    <property type="term" value="F:5'-3' DNA helicase activity"/>
    <property type="evidence" value="ECO:0007669"/>
    <property type="project" value="UniProtKB-EC"/>
</dbReference>
<comment type="similarity">
    <text evidence="1">Belongs to the helicase family.</text>
</comment>
<dbReference type="AlphaFoldDB" id="A0A2G5CW69"/>
<keyword evidence="1" id="KW-0227">DNA damage</keyword>
<keyword evidence="1" id="KW-0233">DNA recombination</keyword>
<keyword evidence="6" id="KW-1185">Reference proteome</keyword>
<evidence type="ECO:0000256" key="1">
    <source>
        <dbReference type="RuleBase" id="RU363044"/>
    </source>
</evidence>
<dbReference type="GO" id="GO:0006281">
    <property type="term" value="P:DNA repair"/>
    <property type="evidence" value="ECO:0007669"/>
    <property type="project" value="UniProtKB-KW"/>
</dbReference>
<name>A0A2G5CW69_AQUCA</name>
<dbReference type="InterPro" id="IPR025476">
    <property type="entry name" value="Helitron_helicase-like"/>
</dbReference>
<feature type="domain" description="Helitron helicase-like" evidence="3">
    <location>
        <begin position="259"/>
        <end position="377"/>
    </location>
</feature>
<evidence type="ECO:0000259" key="4">
    <source>
        <dbReference type="Pfam" id="PF21530"/>
    </source>
</evidence>
<feature type="domain" description="DNA helicase Pif1-like 2B" evidence="4">
    <location>
        <begin position="1025"/>
        <end position="1070"/>
    </location>
</feature>
<dbReference type="OrthoDB" id="1929357at2759"/>
<comment type="catalytic activity">
    <reaction evidence="1">
        <text>ATP + H2O = ADP + phosphate + H(+)</text>
        <dbReference type="Rhea" id="RHEA:13065"/>
        <dbReference type="ChEBI" id="CHEBI:15377"/>
        <dbReference type="ChEBI" id="CHEBI:15378"/>
        <dbReference type="ChEBI" id="CHEBI:30616"/>
        <dbReference type="ChEBI" id="CHEBI:43474"/>
        <dbReference type="ChEBI" id="CHEBI:456216"/>
        <dbReference type="EC" id="5.6.2.3"/>
    </reaction>
</comment>
<dbReference type="PANTHER" id="PTHR10492:SF57">
    <property type="entry name" value="ATP-DEPENDENT DNA HELICASE"/>
    <property type="match status" value="1"/>
</dbReference>
<evidence type="ECO:0000259" key="3">
    <source>
        <dbReference type="Pfam" id="PF14214"/>
    </source>
</evidence>
<dbReference type="Pfam" id="PF05970">
    <property type="entry name" value="PIF1"/>
    <property type="match status" value="1"/>
</dbReference>
<keyword evidence="1" id="KW-0067">ATP-binding</keyword>
<proteinExistence type="inferred from homology"/>
<gene>
    <name evidence="5" type="ORF">AQUCO_03500110v1</name>
</gene>
<reference evidence="5 6" key="1">
    <citation type="submission" date="2017-09" db="EMBL/GenBank/DDBJ databases">
        <title>WGS assembly of Aquilegia coerulea Goldsmith.</title>
        <authorList>
            <person name="Hodges S."/>
            <person name="Kramer E."/>
            <person name="Nordborg M."/>
            <person name="Tomkins J."/>
            <person name="Borevitz J."/>
            <person name="Derieg N."/>
            <person name="Yan J."/>
            <person name="Mihaltcheva S."/>
            <person name="Hayes R.D."/>
            <person name="Rokhsar D."/>
        </authorList>
    </citation>
    <scope>NUCLEOTIDE SEQUENCE [LARGE SCALE GENOMIC DNA]</scope>
    <source>
        <strain evidence="6">cv. Goldsmith</strain>
    </source>
</reference>
<keyword evidence="1" id="KW-0347">Helicase</keyword>
<dbReference type="GO" id="GO:0005524">
    <property type="term" value="F:ATP binding"/>
    <property type="evidence" value="ECO:0007669"/>
    <property type="project" value="UniProtKB-KW"/>
</dbReference>
<dbReference type="InterPro" id="IPR027417">
    <property type="entry name" value="P-loop_NTPase"/>
</dbReference>
<dbReference type="PANTHER" id="PTHR10492">
    <property type="match status" value="1"/>
</dbReference>
<dbReference type="InterPro" id="IPR049163">
    <property type="entry name" value="Pif1-like_2B_dom"/>
</dbReference>
<evidence type="ECO:0000313" key="5">
    <source>
        <dbReference type="EMBL" id="PIA35515.1"/>
    </source>
</evidence>
<dbReference type="Gene3D" id="3.40.50.300">
    <property type="entry name" value="P-loop containing nucleotide triphosphate hydrolases"/>
    <property type="match status" value="1"/>
</dbReference>
<keyword evidence="1" id="KW-0547">Nucleotide-binding</keyword>
<comment type="cofactor">
    <cofactor evidence="1">
        <name>Mg(2+)</name>
        <dbReference type="ChEBI" id="CHEBI:18420"/>
    </cofactor>
</comment>
<dbReference type="Proteomes" id="UP000230069">
    <property type="component" value="Unassembled WGS sequence"/>
</dbReference>
<dbReference type="EMBL" id="KZ305052">
    <property type="protein sequence ID" value="PIA35515.1"/>
    <property type="molecule type" value="Genomic_DNA"/>
</dbReference>
<feature type="domain" description="DNA helicase Pif1-like DEAD-box helicase" evidence="2">
    <location>
        <begin position="727"/>
        <end position="930"/>
    </location>
</feature>
<dbReference type="GO" id="GO:0006310">
    <property type="term" value="P:DNA recombination"/>
    <property type="evidence" value="ECO:0007669"/>
    <property type="project" value="UniProtKB-KW"/>
</dbReference>
<keyword evidence="1" id="KW-0234">DNA repair</keyword>
<sequence length="1182" mass="134672">MDVECSFCHALHWDGEKLSKSTRKKTLFGMCCLQGKIKRPPLSPLPPSIQSLYEGSDKISKSYRKNIRAYNASNAFTSLGVKMDDRILNGRGPKSFTIHGELCHNVGPLIPEIGKVPSYAQLYIYDSNSALDYRNKRNPQLREDVLKIIHETLLENNKLSKVYKHAYEVLKESNTDEDTNIPVWLHYKPDTDKKRYNLPTSEDIAVIMPGDGTEIASKRDIVLHLRGNKLKRISECHPAYLPLHYVLLFPNGDLDIVDNGNDPKEIGQRFILPSSHLGSPRHMYEIYQDSMAITRFNKHPDIFLTATANPQWPEIQNELKPFQNALDRPNLVARVFELKRKAIMKEIIDKQLFGKVVGYVYTIEFQKRGLPHMHALIFLQSNDKIKTTSQVDQFVCAEFPDPNKHPALFETVKKCMIHGPCGERNKSSTCMENGFCRSRFPRENADETKMDADGYPLYRRRKTGKVYLIRGQEVDNRDVVPYNPHLSEMFDSHINVEICASVRAVKYIHKYIYKGHDRATMVVGGTTDEIKQYIDARYVGSIEAAWRLLGNKMHKEKPSVTRLSLHLEGMHMVNHPEARCYTYQQFPEFFVWHKDEKMWTPRQDKFSIGRMYFANPNSGERFYLRLLLTVLKGPTSWADLKTFENVRYNSFKEACIARGLLEDDKEWSKCLDEAELSEYGKTLADYPNMPSPSKDWCEPIGNRLLWEHEQLQYEGIEIEAATNYLRLNSAQNQAYKVVTDSVFSKKGKLFFLNGAAGTGKTFVYNTIASACRSKGHIVVMVASSGIAALLLKGGRTAHSTFKIPLAVMEDSVCSIKKQSFDAELLRKTSLIIWDELPMQHRHCVEAVDRSLQDIRGNDKPFGGVTVVLGGDFRQTLPVIPQGSREEVVAASFRKSFLWDNVQVLNLVDNMRLNKEDAENMKFAGYLIQVGTNPNETIILPDDVKNLENLKDLVLSVYPQLDIKRPDSTIFLKERSILSARNDDVATINELAIKLKPGKMFEYLAADKVVDEGRGTQINGKGVTSEFLNSQEPASLPPFNPSLKIGTPIMLLRNISPRDGLCNGTRLMVVKCASRVIEAKILTGEKAGDLVFIPRITITPSVKQLAFQMSRRQFPIRLAYAMTINKSQGQSVKYIGIDLRNPVFSHGQLQKNLQQMLCIRKFYWVEVKNPMKAYLNILMLILI</sequence>
<keyword evidence="1" id="KW-0378">Hydrolase</keyword>
<dbReference type="Pfam" id="PF14214">
    <property type="entry name" value="Helitron_like_N"/>
    <property type="match status" value="1"/>
</dbReference>
<protein>
    <recommendedName>
        <fullName evidence="1">ATP-dependent DNA helicase</fullName>
        <ecNumber evidence="1">5.6.2.3</ecNumber>
    </recommendedName>
</protein>
<dbReference type="Pfam" id="PF21530">
    <property type="entry name" value="Pif1_2B_dom"/>
    <property type="match status" value="1"/>
</dbReference>
<dbReference type="InterPro" id="IPR010285">
    <property type="entry name" value="DNA_helicase_pif1-like_DEAD"/>
</dbReference>
<dbReference type="SUPFAM" id="SSF52540">
    <property type="entry name" value="P-loop containing nucleoside triphosphate hydrolases"/>
    <property type="match status" value="2"/>
</dbReference>
<organism evidence="5 6">
    <name type="scientific">Aquilegia coerulea</name>
    <name type="common">Rocky mountain columbine</name>
    <dbReference type="NCBI Taxonomy" id="218851"/>
    <lineage>
        <taxon>Eukaryota</taxon>
        <taxon>Viridiplantae</taxon>
        <taxon>Streptophyta</taxon>
        <taxon>Embryophyta</taxon>
        <taxon>Tracheophyta</taxon>
        <taxon>Spermatophyta</taxon>
        <taxon>Magnoliopsida</taxon>
        <taxon>Ranunculales</taxon>
        <taxon>Ranunculaceae</taxon>
        <taxon>Thalictroideae</taxon>
        <taxon>Aquilegia</taxon>
    </lineage>
</organism>
<dbReference type="GO" id="GO:0016887">
    <property type="term" value="F:ATP hydrolysis activity"/>
    <property type="evidence" value="ECO:0007669"/>
    <property type="project" value="RHEA"/>
</dbReference>
<dbReference type="InParanoid" id="A0A2G5CW69"/>
<accession>A0A2G5CW69</accession>
<dbReference type="GO" id="GO:0000723">
    <property type="term" value="P:telomere maintenance"/>
    <property type="evidence" value="ECO:0007669"/>
    <property type="project" value="InterPro"/>
</dbReference>